<organism evidence="2 3">
    <name type="scientific">Sphingobacterium hotanense</name>
    <dbReference type="NCBI Taxonomy" id="649196"/>
    <lineage>
        <taxon>Bacteria</taxon>
        <taxon>Pseudomonadati</taxon>
        <taxon>Bacteroidota</taxon>
        <taxon>Sphingobacteriia</taxon>
        <taxon>Sphingobacteriales</taxon>
        <taxon>Sphingobacteriaceae</taxon>
        <taxon>Sphingobacterium</taxon>
    </lineage>
</organism>
<evidence type="ECO:0000313" key="2">
    <source>
        <dbReference type="EMBL" id="MDM1048059.1"/>
    </source>
</evidence>
<feature type="compositionally biased region" description="Basic and acidic residues" evidence="1">
    <location>
        <begin position="111"/>
        <end position="123"/>
    </location>
</feature>
<evidence type="ECO:0000256" key="1">
    <source>
        <dbReference type="SAM" id="MobiDB-lite"/>
    </source>
</evidence>
<gene>
    <name evidence="2" type="ORF">HX018_07400</name>
</gene>
<sequence>MENKNQETRDERLKFAFGSHSKVGELHVTSDDQMFTDIANAKAHAKSLDDKNVDTVKRSEYVKSLDSSKNPATSSKSERELLFEQHEKLFGNLPKSNASTAKVKEKIEAELSRISEMSKKDIEGSGEEQNLDGSNVDGKDATVNGPQGEGAESDKEN</sequence>
<dbReference type="EMBL" id="JACAGK010000016">
    <property type="protein sequence ID" value="MDM1048059.1"/>
    <property type="molecule type" value="Genomic_DNA"/>
</dbReference>
<dbReference type="Proteomes" id="UP001170954">
    <property type="component" value="Unassembled WGS sequence"/>
</dbReference>
<reference evidence="2" key="1">
    <citation type="submission" date="2020-06" db="EMBL/GenBank/DDBJ databases">
        <authorList>
            <person name="Dong N."/>
        </authorList>
    </citation>
    <scope>NUCLEOTIDE SEQUENCE</scope>
    <source>
        <strain evidence="2">R1692</strain>
    </source>
</reference>
<feature type="region of interest" description="Disordered" evidence="1">
    <location>
        <begin position="111"/>
        <end position="157"/>
    </location>
</feature>
<comment type="caution">
    <text evidence="2">The sequence shown here is derived from an EMBL/GenBank/DDBJ whole genome shotgun (WGS) entry which is preliminary data.</text>
</comment>
<proteinExistence type="predicted"/>
<evidence type="ECO:0000313" key="3">
    <source>
        <dbReference type="Proteomes" id="UP001170954"/>
    </source>
</evidence>
<reference evidence="2" key="2">
    <citation type="journal article" date="2022" name="Sci. Total Environ.">
        <title>Prevalence, transmission, and molecular epidemiology of tet(X)-positive bacteria among humans, animals, and environmental niches in China: An epidemiological, and genomic-based study.</title>
        <authorList>
            <person name="Dong N."/>
            <person name="Zeng Y."/>
            <person name="Cai C."/>
            <person name="Sun C."/>
            <person name="Lu J."/>
            <person name="Liu C."/>
            <person name="Zhou H."/>
            <person name="Sun Q."/>
            <person name="Shu L."/>
            <person name="Wang H."/>
            <person name="Wang Y."/>
            <person name="Wang S."/>
            <person name="Wu C."/>
            <person name="Chan E.W."/>
            <person name="Chen G."/>
            <person name="Shen Z."/>
            <person name="Chen S."/>
            <person name="Zhang R."/>
        </authorList>
    </citation>
    <scope>NUCLEOTIDE SEQUENCE</scope>
    <source>
        <strain evidence="2">R1692</strain>
    </source>
</reference>
<feature type="compositionally biased region" description="Polar residues" evidence="1">
    <location>
        <begin position="65"/>
        <end position="75"/>
    </location>
</feature>
<protein>
    <submittedName>
        <fullName evidence="2">Uncharacterized protein</fullName>
    </submittedName>
</protein>
<keyword evidence="3" id="KW-1185">Reference proteome</keyword>
<dbReference type="RefSeq" id="WP_286651019.1">
    <property type="nucleotide sequence ID" value="NZ_JACAGK010000016.1"/>
</dbReference>
<name>A0ABT7NLH0_9SPHI</name>
<accession>A0ABT7NLH0</accession>
<feature type="region of interest" description="Disordered" evidence="1">
    <location>
        <begin position="61"/>
        <end position="80"/>
    </location>
</feature>